<dbReference type="NCBIfam" id="NF037980">
    <property type="entry name" value="T2SS_GspK"/>
    <property type="match status" value="1"/>
</dbReference>
<evidence type="ECO:0000256" key="7">
    <source>
        <dbReference type="ARBA" id="ARBA00022927"/>
    </source>
</evidence>
<name>A0A2R8BPQ1_9RHOB</name>
<evidence type="ECO:0000256" key="4">
    <source>
        <dbReference type="ARBA" id="ARBA00022475"/>
    </source>
</evidence>
<organism evidence="13 14">
    <name type="scientific">Ascidiaceihabitans donghaensis</name>
    <dbReference type="NCBI Taxonomy" id="1510460"/>
    <lineage>
        <taxon>Bacteria</taxon>
        <taxon>Pseudomonadati</taxon>
        <taxon>Pseudomonadota</taxon>
        <taxon>Alphaproteobacteria</taxon>
        <taxon>Rhodobacterales</taxon>
        <taxon>Paracoccaceae</taxon>
        <taxon>Ascidiaceihabitans</taxon>
    </lineage>
</organism>
<comment type="subcellular location">
    <subcellularLocation>
        <location evidence="1 10">Cell inner membrane</location>
    </subcellularLocation>
</comment>
<evidence type="ECO:0000256" key="8">
    <source>
        <dbReference type="ARBA" id="ARBA00022989"/>
    </source>
</evidence>
<dbReference type="InterPro" id="IPR049179">
    <property type="entry name" value="T2SSK_SAM-like_2nd"/>
</dbReference>
<evidence type="ECO:0000313" key="14">
    <source>
        <dbReference type="Proteomes" id="UP000244880"/>
    </source>
</evidence>
<dbReference type="PANTHER" id="PTHR38831">
    <property type="entry name" value="TYPE II SECRETION SYSTEM PROTEIN K"/>
    <property type="match status" value="1"/>
</dbReference>
<sequence>MNRDRGFVLVNALVLVAAMAAAAVFLLSRSETGRAQIHAAQTADQLTAYLDAFEALARQTLNRDASAAGTDHLGEGWAQDVQSVPLDRGTVRGSVHDMQGRFNLNWLTNAEDTAAKTAFDDLVQRLGVSDQTVTAILAFMEPGGQGARSAFAQLTPPIDPVGGALLHIDQLNGMPGIDGAQLDRLRPYITALTGALPLNINTASATVVRGFFPDTKPSVVNAVLAGRKLDPFPSADAFLEAIEAAQGAGLGETFDRGRFDVASDWFEMEATAALNDHSGSRKAVMFRQSLPLGAIVTYRVSTYP</sequence>
<proteinExistence type="inferred from homology"/>
<evidence type="ECO:0000256" key="1">
    <source>
        <dbReference type="ARBA" id="ARBA00004533"/>
    </source>
</evidence>
<dbReference type="EMBL" id="OMOR01000003">
    <property type="protein sequence ID" value="SPH27481.1"/>
    <property type="molecule type" value="Genomic_DNA"/>
</dbReference>
<reference evidence="13 14" key="1">
    <citation type="submission" date="2018-03" db="EMBL/GenBank/DDBJ databases">
        <authorList>
            <person name="Keele B.F."/>
        </authorList>
    </citation>
    <scope>NUCLEOTIDE SEQUENCE [LARGE SCALE GENOMIC DNA]</scope>
    <source>
        <strain evidence="13 14">CECT 8599</strain>
    </source>
</reference>
<comment type="similarity">
    <text evidence="2 10">Belongs to the GSP K family.</text>
</comment>
<dbReference type="InterPro" id="IPR005628">
    <property type="entry name" value="GspK"/>
</dbReference>
<evidence type="ECO:0000256" key="10">
    <source>
        <dbReference type="PIRNR" id="PIRNR002786"/>
    </source>
</evidence>
<keyword evidence="4 10" id="KW-1003">Cell membrane</keyword>
<evidence type="ECO:0000256" key="5">
    <source>
        <dbReference type="ARBA" id="ARBA00022519"/>
    </source>
</evidence>
<dbReference type="PANTHER" id="PTHR38831:SF1">
    <property type="entry name" value="TYPE II SECRETION SYSTEM PROTEIN K-RELATED"/>
    <property type="match status" value="1"/>
</dbReference>
<dbReference type="GO" id="GO:0005886">
    <property type="term" value="C:plasma membrane"/>
    <property type="evidence" value="ECO:0007669"/>
    <property type="project" value="UniProtKB-SubCell"/>
</dbReference>
<dbReference type="Gene3D" id="1.10.40.60">
    <property type="entry name" value="EpsJ-like"/>
    <property type="match status" value="2"/>
</dbReference>
<dbReference type="OrthoDB" id="7860673at2"/>
<keyword evidence="14" id="KW-1185">Reference proteome</keyword>
<dbReference type="InterPro" id="IPR049031">
    <property type="entry name" value="T2SSK_SAM-like_1st"/>
</dbReference>
<dbReference type="AlphaFoldDB" id="A0A2R8BPQ1"/>
<dbReference type="Pfam" id="PF03934">
    <property type="entry name" value="T2SSK"/>
    <property type="match status" value="1"/>
</dbReference>
<dbReference type="GO" id="GO:0009306">
    <property type="term" value="P:protein secretion"/>
    <property type="evidence" value="ECO:0007669"/>
    <property type="project" value="InterPro"/>
</dbReference>
<dbReference type="RefSeq" id="WP_108830425.1">
    <property type="nucleotide sequence ID" value="NZ_OMOR01000003.1"/>
</dbReference>
<evidence type="ECO:0000259" key="11">
    <source>
        <dbReference type="Pfam" id="PF03934"/>
    </source>
</evidence>
<accession>A0A2R8BPQ1</accession>
<feature type="domain" description="T2SS protein K first SAM-like" evidence="12">
    <location>
        <begin position="100"/>
        <end position="192"/>
    </location>
</feature>
<keyword evidence="9 10" id="KW-0472">Membrane</keyword>
<keyword evidence="3 10" id="KW-0813">Transport</keyword>
<dbReference type="PIRSF" id="PIRSF002786">
    <property type="entry name" value="XcpX"/>
    <property type="match status" value="1"/>
</dbReference>
<evidence type="ECO:0000259" key="12">
    <source>
        <dbReference type="Pfam" id="PF21687"/>
    </source>
</evidence>
<dbReference type="Gene3D" id="3.30.1300.30">
    <property type="entry name" value="GSPII I/J protein-like"/>
    <property type="match status" value="1"/>
</dbReference>
<keyword evidence="5 10" id="KW-0997">Cell inner membrane</keyword>
<dbReference type="InterPro" id="IPR038072">
    <property type="entry name" value="GspK_central_sf"/>
</dbReference>
<dbReference type="InterPro" id="IPR045584">
    <property type="entry name" value="Pilin-like"/>
</dbReference>
<evidence type="ECO:0000256" key="2">
    <source>
        <dbReference type="ARBA" id="ARBA00007246"/>
    </source>
</evidence>
<evidence type="ECO:0000313" key="13">
    <source>
        <dbReference type="EMBL" id="SPH27481.1"/>
    </source>
</evidence>
<evidence type="ECO:0000256" key="3">
    <source>
        <dbReference type="ARBA" id="ARBA00022448"/>
    </source>
</evidence>
<feature type="domain" description="T2SS protein K second SAM-like" evidence="11">
    <location>
        <begin position="198"/>
        <end position="247"/>
    </location>
</feature>
<evidence type="ECO:0000256" key="9">
    <source>
        <dbReference type="ARBA" id="ARBA00023136"/>
    </source>
</evidence>
<dbReference type="SUPFAM" id="SSF158544">
    <property type="entry name" value="GspK insert domain-like"/>
    <property type="match status" value="1"/>
</dbReference>
<keyword evidence="6" id="KW-0812">Transmembrane</keyword>
<dbReference type="Proteomes" id="UP000244880">
    <property type="component" value="Unassembled WGS sequence"/>
</dbReference>
<protein>
    <recommendedName>
        <fullName evidence="10">Type II secretion system protein K</fullName>
    </recommendedName>
</protein>
<keyword evidence="7" id="KW-0653">Protein transport</keyword>
<dbReference type="SUPFAM" id="SSF54523">
    <property type="entry name" value="Pili subunits"/>
    <property type="match status" value="1"/>
</dbReference>
<dbReference type="Pfam" id="PF21687">
    <property type="entry name" value="T2SSK_1st"/>
    <property type="match status" value="1"/>
</dbReference>
<evidence type="ECO:0000256" key="6">
    <source>
        <dbReference type="ARBA" id="ARBA00022692"/>
    </source>
</evidence>
<keyword evidence="8" id="KW-1133">Transmembrane helix</keyword>
<gene>
    <name evidence="13" type="ORF">ASD8599_03947</name>
</gene>